<dbReference type="InterPro" id="IPR020904">
    <property type="entry name" value="Sc_DH/Rdtase_CS"/>
</dbReference>
<dbReference type="PRINTS" id="PR00080">
    <property type="entry name" value="SDRFAMILY"/>
</dbReference>
<proteinExistence type="inferred from homology"/>
<evidence type="ECO:0000256" key="2">
    <source>
        <dbReference type="ARBA" id="ARBA00023002"/>
    </source>
</evidence>
<dbReference type="Pfam" id="PF00106">
    <property type="entry name" value="adh_short"/>
    <property type="match status" value="1"/>
</dbReference>
<keyword evidence="2 4" id="KW-0560">Oxidoreductase</keyword>
<reference evidence="4 5" key="1">
    <citation type="submission" date="2016-02" db="EMBL/GenBank/DDBJ databases">
        <title>Genome sequence of Clostridium thermobutyricum DSM 4928.</title>
        <authorList>
            <person name="Poehlein A."/>
            <person name="Daniel R."/>
        </authorList>
    </citation>
    <scope>NUCLEOTIDE SEQUENCE [LARGE SCALE GENOMIC DNA]</scope>
    <source>
        <strain evidence="4 5">DSM 4928</strain>
    </source>
</reference>
<dbReference type="SUPFAM" id="SSF51735">
    <property type="entry name" value="NAD(P)-binding Rossmann-fold domains"/>
    <property type="match status" value="1"/>
</dbReference>
<name>A0A1V4SSP2_9CLOT</name>
<accession>A0A1V4SSP2</accession>
<dbReference type="GO" id="GO:0016020">
    <property type="term" value="C:membrane"/>
    <property type="evidence" value="ECO:0007669"/>
    <property type="project" value="TreeGrafter"/>
</dbReference>
<organism evidence="4 5">
    <name type="scientific">Clostridium thermobutyricum DSM 4928</name>
    <dbReference type="NCBI Taxonomy" id="1121339"/>
    <lineage>
        <taxon>Bacteria</taxon>
        <taxon>Bacillati</taxon>
        <taxon>Bacillota</taxon>
        <taxon>Clostridia</taxon>
        <taxon>Eubacteriales</taxon>
        <taxon>Clostridiaceae</taxon>
        <taxon>Clostridium</taxon>
    </lineage>
</organism>
<dbReference type="GO" id="GO:0035527">
    <property type="term" value="F:3-hydroxypropionate dehydrogenase (NADP+) activity"/>
    <property type="evidence" value="ECO:0007669"/>
    <property type="project" value="UniProtKB-EC"/>
</dbReference>
<dbReference type="RefSeq" id="WP_080023736.1">
    <property type="nucleotide sequence ID" value="NZ_LTAY01000066.1"/>
</dbReference>
<dbReference type="PANTHER" id="PTHR44196:SF1">
    <property type="entry name" value="DEHYDROGENASE_REDUCTASE SDR FAMILY MEMBER 7B"/>
    <property type="match status" value="1"/>
</dbReference>
<dbReference type="InterPro" id="IPR002347">
    <property type="entry name" value="SDR_fam"/>
</dbReference>
<dbReference type="InterPro" id="IPR036291">
    <property type="entry name" value="NAD(P)-bd_dom_sf"/>
</dbReference>
<dbReference type="Gene3D" id="3.40.50.720">
    <property type="entry name" value="NAD(P)-binding Rossmann-like Domain"/>
    <property type="match status" value="1"/>
</dbReference>
<sequence length="248" mass="28235">MKLNNNTILITGGSKGIGFEMAKKFLQLNNKVIICGRNESSLKSAKNELKDVYTIKCDISNSNDRKELVETIKKEFPSLNVLVNNAGIQRDVNFNSNCDDLHNLDEISINFEAPIFLIKELLPLIRENNNPCIINVSSQLGFFPMAKMPIYSATKAAMHSFTKSLRHQLKDTVEVIEIIPPAVDTNLNSEGRKKGNFKFDLKTPEYVEDVFEKLKKELVEICYKDNLENINNSTKKDIDSIFEKMNNR</sequence>
<comment type="caution">
    <text evidence="4">The sequence shown here is derived from an EMBL/GenBank/DDBJ whole genome shotgun (WGS) entry which is preliminary data.</text>
</comment>
<dbReference type="EMBL" id="LTAY01000066">
    <property type="protein sequence ID" value="OPX46864.1"/>
    <property type="molecule type" value="Genomic_DNA"/>
</dbReference>
<dbReference type="Proteomes" id="UP000191448">
    <property type="component" value="Unassembled WGS sequence"/>
</dbReference>
<dbReference type="EC" id="1.1.1.298" evidence="4"/>
<dbReference type="PRINTS" id="PR00081">
    <property type="entry name" value="GDHRDH"/>
</dbReference>
<gene>
    <name evidence="4" type="primary">ydfG</name>
    <name evidence="4" type="ORF">CLTHE_24680</name>
</gene>
<comment type="similarity">
    <text evidence="1 3">Belongs to the short-chain dehydrogenases/reductases (SDR) family.</text>
</comment>
<dbReference type="OrthoDB" id="9808814at2"/>
<evidence type="ECO:0000313" key="4">
    <source>
        <dbReference type="EMBL" id="OPX46864.1"/>
    </source>
</evidence>
<dbReference type="AlphaFoldDB" id="A0A1V4SSP2"/>
<dbReference type="PANTHER" id="PTHR44196">
    <property type="entry name" value="DEHYDROGENASE/REDUCTASE SDR FAMILY MEMBER 7B"/>
    <property type="match status" value="1"/>
</dbReference>
<dbReference type="PROSITE" id="PS00061">
    <property type="entry name" value="ADH_SHORT"/>
    <property type="match status" value="1"/>
</dbReference>
<evidence type="ECO:0000313" key="5">
    <source>
        <dbReference type="Proteomes" id="UP000191448"/>
    </source>
</evidence>
<evidence type="ECO:0000256" key="1">
    <source>
        <dbReference type="ARBA" id="ARBA00006484"/>
    </source>
</evidence>
<protein>
    <submittedName>
        <fullName evidence="4">NADP-dependent 3-hydroxy acid dehydrogenase YdfG</fullName>
        <ecNumber evidence="4">1.1.1.-</ecNumber>
        <ecNumber evidence="4">1.1.1.298</ecNumber>
    </submittedName>
</protein>
<evidence type="ECO:0000256" key="3">
    <source>
        <dbReference type="RuleBase" id="RU000363"/>
    </source>
</evidence>
<dbReference type="EC" id="1.1.1.-" evidence="4"/>